<feature type="domain" description="Cyclin-like" evidence="8">
    <location>
        <begin position="270"/>
        <end position="356"/>
    </location>
</feature>
<dbReference type="Gene3D" id="1.10.472.10">
    <property type="entry name" value="Cyclin-like"/>
    <property type="match status" value="2"/>
</dbReference>
<dbReference type="SMART" id="SM01332">
    <property type="entry name" value="Cyclin_C"/>
    <property type="match status" value="1"/>
</dbReference>
<accession>A0A6A2X7A7</accession>
<evidence type="ECO:0000259" key="9">
    <source>
        <dbReference type="SMART" id="SM01332"/>
    </source>
</evidence>
<dbReference type="InterPro" id="IPR046965">
    <property type="entry name" value="Cyclin_A/B-like"/>
</dbReference>
<dbReference type="GO" id="GO:0044772">
    <property type="term" value="P:mitotic cell cycle phase transition"/>
    <property type="evidence" value="ECO:0007669"/>
    <property type="project" value="InterPro"/>
</dbReference>
<keyword evidence="2" id="KW-0132">Cell division</keyword>
<evidence type="ECO:0000313" key="11">
    <source>
        <dbReference type="Proteomes" id="UP000436088"/>
    </source>
</evidence>
<evidence type="ECO:0000256" key="6">
    <source>
        <dbReference type="SAM" id="MobiDB-lite"/>
    </source>
</evidence>
<comment type="similarity">
    <text evidence="1">Belongs to the cyclin family. Cyclin AB subfamily.</text>
</comment>
<dbReference type="Proteomes" id="UP000436088">
    <property type="component" value="Unassembled WGS sequence"/>
</dbReference>
<dbReference type="InterPro" id="IPR013763">
    <property type="entry name" value="Cyclin-like_dom"/>
</dbReference>
<keyword evidence="3 5" id="KW-0195">Cyclin</keyword>
<feature type="compositionally biased region" description="Basic and acidic residues" evidence="6">
    <location>
        <begin position="11"/>
        <end position="25"/>
    </location>
</feature>
<dbReference type="Pfam" id="PF00134">
    <property type="entry name" value="Cyclin_N"/>
    <property type="match status" value="1"/>
</dbReference>
<feature type="transmembrane region" description="Helical" evidence="7">
    <location>
        <begin position="369"/>
        <end position="389"/>
    </location>
</feature>
<evidence type="ECO:0000256" key="1">
    <source>
        <dbReference type="ARBA" id="ARBA00006955"/>
    </source>
</evidence>
<dbReference type="InterPro" id="IPR048258">
    <property type="entry name" value="Cyclins_cyclin-box"/>
</dbReference>
<dbReference type="InterPro" id="IPR036915">
    <property type="entry name" value="Cyclin-like_sf"/>
</dbReference>
<dbReference type="InterPro" id="IPR004367">
    <property type="entry name" value="Cyclin_C-dom"/>
</dbReference>
<dbReference type="InterPro" id="IPR039361">
    <property type="entry name" value="Cyclin"/>
</dbReference>
<dbReference type="PIRSF" id="PIRSF001771">
    <property type="entry name" value="Cyclin_A_B_D_E"/>
    <property type="match status" value="1"/>
</dbReference>
<organism evidence="10 11">
    <name type="scientific">Hibiscus syriacus</name>
    <name type="common">Rose of Sharon</name>
    <dbReference type="NCBI Taxonomy" id="106335"/>
    <lineage>
        <taxon>Eukaryota</taxon>
        <taxon>Viridiplantae</taxon>
        <taxon>Streptophyta</taxon>
        <taxon>Embryophyta</taxon>
        <taxon>Tracheophyta</taxon>
        <taxon>Spermatophyta</taxon>
        <taxon>Magnoliopsida</taxon>
        <taxon>eudicotyledons</taxon>
        <taxon>Gunneridae</taxon>
        <taxon>Pentapetalae</taxon>
        <taxon>rosids</taxon>
        <taxon>malvids</taxon>
        <taxon>Malvales</taxon>
        <taxon>Malvaceae</taxon>
        <taxon>Malvoideae</taxon>
        <taxon>Hibiscus</taxon>
    </lineage>
</organism>
<keyword evidence="4" id="KW-0131">Cell cycle</keyword>
<feature type="region of interest" description="Disordered" evidence="6">
    <location>
        <begin position="1"/>
        <end position="65"/>
    </location>
</feature>
<feature type="transmembrane region" description="Helical" evidence="7">
    <location>
        <begin position="345"/>
        <end position="362"/>
    </location>
</feature>
<dbReference type="AlphaFoldDB" id="A0A6A2X7A7"/>
<dbReference type="InterPro" id="IPR006671">
    <property type="entry name" value="Cyclin_N"/>
</dbReference>
<sequence>MHCSSRRQSSMKKENELTEKIEEPAGRITRARAKAQGGAASKSSFKQVQKCVHRMNSKRASSDENKASVTATVGLEPKRRAVLKDVTNVCADDMHMDCLNAKKNQTSKKTIRDPRGKNKEMVEDIFTEIPLVEDVKAKLAEDLSKIMMMEAQESTLTVKLEKRAVAEPKCHAEKECAVPDSMPPIQAFTMPIGHQSPQNKEEDEVCKKLEGSKDVVDIDLNLKDPRVCSLYAPDIYNYIRVTELNRRPSTNYMEQVQKDITPSMRGILIDWLVEVSEEYKLVPDTLYLTVSLIDRFLSHNFIEKHRLQLLGVTCMLIASKYEEICAPRVEEFCFITDNTYTRGEVWFFSYYLYIAFMNLALLKKNQSQILLNSLAVLFVTYSVGSGYMAGVEMESKVLNFLYFHLSVPTTKTFLRRFIQAAQATYKDPCMELEFLANYLAELSLVEYNFLKFLPSLIAASAVFLARWTLNQSVHPWNPTLEHYTSYKASDLKTTVLALEELQLNTNGCSLNSIRDKYNQQKFKCVATMSSSERAVSVFSRR</sequence>
<dbReference type="EMBL" id="VEPZ02001749">
    <property type="protein sequence ID" value="KAE8657936.1"/>
    <property type="molecule type" value="Genomic_DNA"/>
</dbReference>
<dbReference type="FunFam" id="1.10.472.10:FF:000167">
    <property type="entry name" value="Mitotic cyclin 6"/>
    <property type="match status" value="1"/>
</dbReference>
<evidence type="ECO:0000256" key="5">
    <source>
        <dbReference type="RuleBase" id="RU000383"/>
    </source>
</evidence>
<evidence type="ECO:0000256" key="2">
    <source>
        <dbReference type="ARBA" id="ARBA00022618"/>
    </source>
</evidence>
<dbReference type="Pfam" id="PF02984">
    <property type="entry name" value="Cyclin_C"/>
    <property type="match status" value="1"/>
</dbReference>
<keyword evidence="7" id="KW-0812">Transmembrane</keyword>
<evidence type="ECO:0000256" key="7">
    <source>
        <dbReference type="SAM" id="Phobius"/>
    </source>
</evidence>
<dbReference type="CDD" id="cd20506">
    <property type="entry name" value="CYCLIN_AtCycA-like_rpt2"/>
    <property type="match status" value="1"/>
</dbReference>
<feature type="domain" description="Cyclin-like" evidence="8">
    <location>
        <begin position="412"/>
        <end position="500"/>
    </location>
</feature>
<proteinExistence type="inferred from homology"/>
<dbReference type="GO" id="GO:0016538">
    <property type="term" value="F:cyclin-dependent protein serine/threonine kinase regulator activity"/>
    <property type="evidence" value="ECO:0007669"/>
    <property type="project" value="InterPro"/>
</dbReference>
<evidence type="ECO:0000256" key="4">
    <source>
        <dbReference type="ARBA" id="ARBA00023306"/>
    </source>
</evidence>
<keyword evidence="11" id="KW-1185">Reference proteome</keyword>
<dbReference type="PANTHER" id="PTHR10177">
    <property type="entry name" value="CYCLINS"/>
    <property type="match status" value="1"/>
</dbReference>
<evidence type="ECO:0000256" key="3">
    <source>
        <dbReference type="ARBA" id="ARBA00023127"/>
    </source>
</evidence>
<keyword evidence="7" id="KW-1133">Transmembrane helix</keyword>
<dbReference type="FunFam" id="1.10.472.10:FF:000013">
    <property type="entry name" value="Cyclin A1"/>
    <property type="match status" value="1"/>
</dbReference>
<name>A0A6A2X7A7_HIBSY</name>
<dbReference type="PROSITE" id="PS00292">
    <property type="entry name" value="CYCLINS"/>
    <property type="match status" value="1"/>
</dbReference>
<feature type="domain" description="Cyclin C-terminal" evidence="9">
    <location>
        <begin position="408"/>
        <end position="531"/>
    </location>
</feature>
<dbReference type="SMART" id="SM00385">
    <property type="entry name" value="CYCLIN"/>
    <property type="match status" value="2"/>
</dbReference>
<gene>
    <name evidence="10" type="ORF">F3Y22_tig00116976pilonHSYRG00144</name>
</gene>
<evidence type="ECO:0000259" key="8">
    <source>
        <dbReference type="SMART" id="SM00385"/>
    </source>
</evidence>
<protein>
    <submittedName>
        <fullName evidence="10">Cyclin-A2-1</fullName>
    </submittedName>
</protein>
<keyword evidence="7" id="KW-0472">Membrane</keyword>
<dbReference type="GO" id="GO:0051301">
    <property type="term" value="P:cell division"/>
    <property type="evidence" value="ECO:0007669"/>
    <property type="project" value="UniProtKB-KW"/>
</dbReference>
<comment type="caution">
    <text evidence="10">The sequence shown here is derived from an EMBL/GenBank/DDBJ whole genome shotgun (WGS) entry which is preliminary data.</text>
</comment>
<evidence type="ECO:0000313" key="10">
    <source>
        <dbReference type="EMBL" id="KAE8657936.1"/>
    </source>
</evidence>
<dbReference type="SUPFAM" id="SSF47954">
    <property type="entry name" value="Cyclin-like"/>
    <property type="match status" value="2"/>
</dbReference>
<reference evidence="10" key="1">
    <citation type="submission" date="2019-09" db="EMBL/GenBank/DDBJ databases">
        <title>Draft genome information of white flower Hibiscus syriacus.</title>
        <authorList>
            <person name="Kim Y.-M."/>
        </authorList>
    </citation>
    <scope>NUCLEOTIDE SEQUENCE [LARGE SCALE GENOMIC DNA]</scope>
    <source>
        <strain evidence="10">YM2019G1</strain>
    </source>
</reference>
<feature type="compositionally biased region" description="Low complexity" evidence="6">
    <location>
        <begin position="34"/>
        <end position="43"/>
    </location>
</feature>
<dbReference type="CDD" id="cd20562">
    <property type="entry name" value="CYCLIN_AtCycA_like_rpt1"/>
    <property type="match status" value="1"/>
</dbReference>